<dbReference type="FunFam" id="3.20.20.80:FF:000004">
    <property type="entry name" value="Beta-glucosidase 6-phospho-beta-glucosidase"/>
    <property type="match status" value="1"/>
</dbReference>
<organism evidence="7 8">
    <name type="scientific">Candidatus Faecalibacterium gallistercoris</name>
    <dbReference type="NCBI Taxonomy" id="2838579"/>
    <lineage>
        <taxon>Bacteria</taxon>
        <taxon>Bacillati</taxon>
        <taxon>Bacillota</taxon>
        <taxon>Clostridia</taxon>
        <taxon>Eubacteriales</taxon>
        <taxon>Oscillospiraceae</taxon>
        <taxon>Faecalibacterium</taxon>
    </lineage>
</organism>
<dbReference type="EMBL" id="DXBJ01000053">
    <property type="protein sequence ID" value="HIZ58435.1"/>
    <property type="molecule type" value="Genomic_DNA"/>
</dbReference>
<evidence type="ECO:0000256" key="1">
    <source>
        <dbReference type="ARBA" id="ARBA00010838"/>
    </source>
</evidence>
<feature type="active site" description="Nucleophile" evidence="4">
    <location>
        <position position="375"/>
    </location>
</feature>
<keyword evidence="3 6" id="KW-0326">Glycosidase</keyword>
<name>A0A9D2FFZ0_9FIRM</name>
<evidence type="ECO:0000256" key="2">
    <source>
        <dbReference type="ARBA" id="ARBA00022801"/>
    </source>
</evidence>
<dbReference type="NCBIfam" id="NF007356">
    <property type="entry name" value="PRK09852.1"/>
    <property type="match status" value="1"/>
</dbReference>
<dbReference type="SUPFAM" id="SSF51445">
    <property type="entry name" value="(Trans)glycosidases"/>
    <property type="match status" value="1"/>
</dbReference>
<evidence type="ECO:0000313" key="7">
    <source>
        <dbReference type="EMBL" id="HIZ58435.1"/>
    </source>
</evidence>
<evidence type="ECO:0000313" key="8">
    <source>
        <dbReference type="Proteomes" id="UP000824065"/>
    </source>
</evidence>
<evidence type="ECO:0000256" key="4">
    <source>
        <dbReference type="PROSITE-ProRule" id="PRU10055"/>
    </source>
</evidence>
<sequence>MADRFPEGFLWGGATAANQCEGGYDLDGRGPSLIDLIPAGPDRMAVMKGEKSYRDVPADARFPSRFGIDHYRQWKEDVDLFAEMGFKCYRFSIAWTRIFPTGEDETPNEAGLRFYDGLIDALLAHGIQPLVTLCHFDLPVALLERYGGWKSRRTIDAFLRYCRVVLERYRGKVKYWLTFNEINMLMHLPFGGAGAVFEPGEDPDKVKYQIAHHELVASALAVRLAHQIDPANQVGCMLAGGTYYPWSCDPEDVFAAIGQDHVNYFFSDVQVRGRYAPYAVKMMARRGVTPQMEAGDEQALAEGTVDFVSFSYYSSRCISAHPEKTGAMQTTNAARTLHNPHLASTQWGWQIDPLGLRIVLNNLYDRYQKPLFIVENGLGARDTVEPDGSIHDSYRIDYLRAHIQAMEQAVNVDGVPLLGYTAWGPIDLVAASTGQMSKRYGFIYVDLDDEGRGTARRSRKDSFYWYKQVIATNGADLGDSGRLR</sequence>
<reference evidence="7" key="2">
    <citation type="submission" date="2021-04" db="EMBL/GenBank/DDBJ databases">
        <authorList>
            <person name="Gilroy R."/>
        </authorList>
    </citation>
    <scope>NUCLEOTIDE SEQUENCE</scope>
    <source>
        <strain evidence="7">ChiBcec16-3735</strain>
    </source>
</reference>
<dbReference type="PANTHER" id="PTHR10353:SF296">
    <property type="entry name" value="6-PHOSPHO-BETA-GLUCOSIDASE"/>
    <property type="match status" value="1"/>
</dbReference>
<dbReference type="Proteomes" id="UP000824065">
    <property type="component" value="Unassembled WGS sequence"/>
</dbReference>
<comment type="similarity">
    <text evidence="1 5">Belongs to the glycosyl hydrolase 1 family.</text>
</comment>
<dbReference type="GO" id="GO:0016052">
    <property type="term" value="P:carbohydrate catabolic process"/>
    <property type="evidence" value="ECO:0007669"/>
    <property type="project" value="TreeGrafter"/>
</dbReference>
<dbReference type="PRINTS" id="PR00131">
    <property type="entry name" value="GLHYDRLASE1"/>
</dbReference>
<dbReference type="InterPro" id="IPR001360">
    <property type="entry name" value="Glyco_hydro_1"/>
</dbReference>
<protein>
    <submittedName>
        <fullName evidence="7">6-phospho-beta-glucosidase</fullName>
        <ecNumber evidence="7">3.2.1.86</ecNumber>
    </submittedName>
</protein>
<accession>A0A9D2FFZ0</accession>
<dbReference type="Pfam" id="PF00232">
    <property type="entry name" value="Glyco_hydro_1"/>
    <property type="match status" value="1"/>
</dbReference>
<comment type="caution">
    <text evidence="7">The sequence shown here is derived from an EMBL/GenBank/DDBJ whole genome shotgun (WGS) entry which is preliminary data.</text>
</comment>
<dbReference type="EC" id="3.2.1.86" evidence="7"/>
<gene>
    <name evidence="7" type="primary">ascB</name>
    <name evidence="7" type="ORF">H9725_07635</name>
</gene>
<dbReference type="PROSITE" id="PS00653">
    <property type="entry name" value="GLYCOSYL_HYDROL_F1_2"/>
    <property type="match status" value="1"/>
</dbReference>
<dbReference type="GO" id="GO:0008706">
    <property type="term" value="F:6-phospho-beta-glucosidase activity"/>
    <property type="evidence" value="ECO:0007669"/>
    <property type="project" value="UniProtKB-EC"/>
</dbReference>
<dbReference type="NCBIfam" id="NF007158">
    <property type="entry name" value="PRK09593.1"/>
    <property type="match status" value="1"/>
</dbReference>
<dbReference type="PROSITE" id="PS00572">
    <property type="entry name" value="GLYCOSYL_HYDROL_F1_1"/>
    <property type="match status" value="1"/>
</dbReference>
<evidence type="ECO:0000256" key="5">
    <source>
        <dbReference type="RuleBase" id="RU003690"/>
    </source>
</evidence>
<dbReference type="GO" id="GO:0005829">
    <property type="term" value="C:cytosol"/>
    <property type="evidence" value="ECO:0007669"/>
    <property type="project" value="TreeGrafter"/>
</dbReference>
<dbReference type="InterPro" id="IPR017853">
    <property type="entry name" value="GH"/>
</dbReference>
<dbReference type="InterPro" id="IPR018120">
    <property type="entry name" value="Glyco_hydro_1_AS"/>
</dbReference>
<keyword evidence="2 6" id="KW-0378">Hydrolase</keyword>
<proteinExistence type="inferred from homology"/>
<evidence type="ECO:0000256" key="6">
    <source>
        <dbReference type="RuleBase" id="RU004468"/>
    </source>
</evidence>
<reference evidence="7" key="1">
    <citation type="journal article" date="2021" name="PeerJ">
        <title>Extensive microbial diversity within the chicken gut microbiome revealed by metagenomics and culture.</title>
        <authorList>
            <person name="Gilroy R."/>
            <person name="Ravi A."/>
            <person name="Getino M."/>
            <person name="Pursley I."/>
            <person name="Horton D.L."/>
            <person name="Alikhan N.F."/>
            <person name="Baker D."/>
            <person name="Gharbi K."/>
            <person name="Hall N."/>
            <person name="Watson M."/>
            <person name="Adriaenssens E.M."/>
            <person name="Foster-Nyarko E."/>
            <person name="Jarju S."/>
            <person name="Secka A."/>
            <person name="Antonio M."/>
            <person name="Oren A."/>
            <person name="Chaudhuri R.R."/>
            <person name="La Ragione R."/>
            <person name="Hildebrand F."/>
            <person name="Pallen M.J."/>
        </authorList>
    </citation>
    <scope>NUCLEOTIDE SEQUENCE</scope>
    <source>
        <strain evidence="7">ChiBcec16-3735</strain>
    </source>
</reference>
<dbReference type="PANTHER" id="PTHR10353">
    <property type="entry name" value="GLYCOSYL HYDROLASE"/>
    <property type="match status" value="1"/>
</dbReference>
<evidence type="ECO:0000256" key="3">
    <source>
        <dbReference type="ARBA" id="ARBA00023295"/>
    </source>
</evidence>
<dbReference type="AlphaFoldDB" id="A0A9D2FFZ0"/>
<dbReference type="InterPro" id="IPR033132">
    <property type="entry name" value="GH_1_N_CS"/>
</dbReference>
<dbReference type="Gene3D" id="3.20.20.80">
    <property type="entry name" value="Glycosidases"/>
    <property type="match status" value="1"/>
</dbReference>